<evidence type="ECO:0000259" key="1">
    <source>
        <dbReference type="Pfam" id="PF13175"/>
    </source>
</evidence>
<keyword evidence="4" id="KW-1185">Reference proteome</keyword>
<dbReference type="EMBL" id="JAEMNX010000030">
    <property type="protein sequence ID" value="MBJ7539731.1"/>
    <property type="molecule type" value="Genomic_DNA"/>
</dbReference>
<evidence type="ECO:0000259" key="2">
    <source>
        <dbReference type="Pfam" id="PF20469"/>
    </source>
</evidence>
<feature type="domain" description="Endonuclease GajA/Old nuclease/RecF-like AAA" evidence="1">
    <location>
        <begin position="258"/>
        <end position="358"/>
    </location>
</feature>
<evidence type="ECO:0000313" key="3">
    <source>
        <dbReference type="EMBL" id="MBJ7539731.1"/>
    </source>
</evidence>
<dbReference type="Proteomes" id="UP000628710">
    <property type="component" value="Unassembled WGS sequence"/>
</dbReference>
<comment type="caution">
    <text evidence="3">The sequence shown here is derived from an EMBL/GenBank/DDBJ whole genome shotgun (WGS) entry which is preliminary data.</text>
</comment>
<organism evidence="3 4">
    <name type="scientific">Marinomonas transparens</name>
    <dbReference type="NCBI Taxonomy" id="2795388"/>
    <lineage>
        <taxon>Bacteria</taxon>
        <taxon>Pseudomonadati</taxon>
        <taxon>Pseudomonadota</taxon>
        <taxon>Gammaproteobacteria</taxon>
        <taxon>Oceanospirillales</taxon>
        <taxon>Oceanospirillaceae</taxon>
        <taxon>Marinomonas</taxon>
    </lineage>
</organism>
<dbReference type="AlphaFoldDB" id="A0A934JPV4"/>
<dbReference type="SUPFAM" id="SSF52540">
    <property type="entry name" value="P-loop containing nucleoside triphosphate hydrolases"/>
    <property type="match status" value="1"/>
</dbReference>
<feature type="domain" description="OLD protein-like TOPRIM" evidence="2">
    <location>
        <begin position="403"/>
        <end position="473"/>
    </location>
</feature>
<sequence>MYISELVVENFRCFGGEDKKLKLPLQVGLNTLVGENDAGKTAIIDALRIIFGTRDQESLRPTTEDFHYSPEGIQAKEFSIEALFIDLSLAEQGCFSDYLTYQPEIEHNPVVLKITLNSALRNGKVRTTIFAGLPTSAHGLKELDADVRDNLRATYLRPLRDAEKEMDAGRNSRISKILRKQPEINLGENDIDLSSLSEDKFSEVIDKIGIVGIARLVNQLLERQPAIGATTETLNTNFLKPLQMTGDNLQAKLGIGPNVDEEALKRQMLEKIGISLDNIGGRRGLGSNNLLYIACEMLLLADSKDEPALLIIEEPEAHLHPQRQLKLIQYLQSKVQKHKEDHSVHLQVILSTHSPTLASKLPIKSMTMVNKGRVLPFHAVGLLPEDDCTFLERFIDATKSNLFFCRGVMIVEGDAENLLLPSIAKLLGKDFTENGVSIVNVGHTGLSRYANIFSGTEAYPNPGINVACLHDWDLIPFLAARELRLDSVKDKPQLDLQWDSAFQTIQGGGTPGFKELDAAFPKNMISNLEGNTFDAVKIEAAKRDYKGAFVKGFYSGPWTLEYSLAFHGLGEEITVAACLAKAEHSTLYDKSNQAKVVTAAKSYYEFLKGQYTDISVLAGKVYELFLSPVSVSDYIGDENSSLILKKKASKAAAGQHLGVLLEDIDDKLMRNQGLEYDRIAYWKGVLPAALVEAINHVTTAVSPLPLEGNSNE</sequence>
<evidence type="ECO:0000313" key="4">
    <source>
        <dbReference type="Proteomes" id="UP000628710"/>
    </source>
</evidence>
<dbReference type="Gene3D" id="3.40.50.300">
    <property type="entry name" value="P-loop containing nucleotide triphosphate hydrolases"/>
    <property type="match status" value="1"/>
</dbReference>
<accession>A0A934JPV4</accession>
<dbReference type="InterPro" id="IPR041685">
    <property type="entry name" value="AAA_GajA/Old/RecF-like"/>
</dbReference>
<dbReference type="Pfam" id="PF13175">
    <property type="entry name" value="AAA_15"/>
    <property type="match status" value="2"/>
</dbReference>
<dbReference type="InterPro" id="IPR027417">
    <property type="entry name" value="P-loop_NTPase"/>
</dbReference>
<dbReference type="CDD" id="cd01026">
    <property type="entry name" value="TOPRIM_OLD"/>
    <property type="match status" value="1"/>
</dbReference>
<dbReference type="PANTHER" id="PTHR43581">
    <property type="entry name" value="ATP/GTP PHOSPHATASE"/>
    <property type="match status" value="1"/>
</dbReference>
<dbReference type="InterPro" id="IPR051396">
    <property type="entry name" value="Bact_Antivir_Def_Nuclease"/>
</dbReference>
<dbReference type="CDD" id="cd00267">
    <property type="entry name" value="ABC_ATPase"/>
    <property type="match status" value="1"/>
</dbReference>
<dbReference type="InterPro" id="IPR034139">
    <property type="entry name" value="TOPRIM_OLD"/>
</dbReference>
<feature type="domain" description="Endonuclease GajA/Old nuclease/RecF-like AAA" evidence="1">
    <location>
        <begin position="1"/>
        <end position="87"/>
    </location>
</feature>
<name>A0A934JPV4_9GAMM</name>
<dbReference type="RefSeq" id="WP_199470125.1">
    <property type="nucleotide sequence ID" value="NZ_JAEMNX010000030.1"/>
</dbReference>
<dbReference type="PANTHER" id="PTHR43581:SF4">
    <property type="entry name" value="ATP_GTP PHOSPHATASE"/>
    <property type="match status" value="1"/>
</dbReference>
<gene>
    <name evidence="3" type="ORF">I8J31_18810</name>
</gene>
<reference evidence="3" key="1">
    <citation type="submission" date="2020-12" db="EMBL/GenBank/DDBJ databases">
        <title>Marinomonas arctica sp. nov., a psychrotolerant bacterium isolated from the Arctic.</title>
        <authorList>
            <person name="Zhang Y."/>
        </authorList>
    </citation>
    <scope>NUCLEOTIDE SEQUENCE</scope>
    <source>
        <strain evidence="3">C1424</strain>
    </source>
</reference>
<protein>
    <submittedName>
        <fullName evidence="3">AAA family ATPase</fullName>
    </submittedName>
</protein>
<dbReference type="Pfam" id="PF20469">
    <property type="entry name" value="OLD-like_TOPRIM"/>
    <property type="match status" value="1"/>
</dbReference>
<proteinExistence type="predicted"/>